<organism evidence="6 7">
    <name type="scientific">Viridibacillus arvi</name>
    <dbReference type="NCBI Taxonomy" id="263475"/>
    <lineage>
        <taxon>Bacteria</taxon>
        <taxon>Bacillati</taxon>
        <taxon>Bacillota</taxon>
        <taxon>Bacilli</taxon>
        <taxon>Bacillales</taxon>
        <taxon>Caryophanaceae</taxon>
        <taxon>Viridibacillus</taxon>
    </lineage>
</organism>
<dbReference type="Pfam" id="PF00902">
    <property type="entry name" value="TatC"/>
    <property type="match status" value="1"/>
</dbReference>
<sequence length="293" mass="33296">MDPYENNNKKILSPLDKEPYEPETTIKKALANKGQETTVVSTLPSTDSPATEWAVKDVVESLFDHLADLRKQLIKGLAVFLFFFFVVFATVNWWFPFITKGHSLVILGPLEVVKFYMSISSTMALGLALPFLMHFLWSFIKPGLKENERRFLGMYSPVMLFLFLLGISFGFFVVNPLSYKFLISIGQANFDVMVSASEYMHFLIMTTVPVGILFELPIVALFLSSIGLLTADIMKAIRKWAYVFMAVFASMTTPPDFVSHLLVLIPMILLYEISIFLVKKIERKQMLKNAISE</sequence>
<comment type="similarity">
    <text evidence="5">Belongs to the TatC family.</text>
</comment>
<dbReference type="PANTHER" id="PTHR30371:SF4">
    <property type="entry name" value="SEC-INDEPENDENT PROTEIN TRANSLOCASE PROTEIN TATCD"/>
    <property type="match status" value="1"/>
</dbReference>
<dbReference type="GO" id="GO:0043953">
    <property type="term" value="P:protein transport by the Tat complex"/>
    <property type="evidence" value="ECO:0007669"/>
    <property type="project" value="UniProtKB-UniRule"/>
</dbReference>
<dbReference type="HAMAP" id="MF_00902">
    <property type="entry name" value="TatC"/>
    <property type="match status" value="1"/>
</dbReference>
<proteinExistence type="inferred from homology"/>
<comment type="caution">
    <text evidence="6">The sequence shown here is derived from an EMBL/GenBank/DDBJ whole genome shotgun (WGS) entry which is preliminary data.</text>
</comment>
<evidence type="ECO:0000256" key="5">
    <source>
        <dbReference type="HAMAP-Rule" id="MF_00902"/>
    </source>
</evidence>
<feature type="transmembrane region" description="Helical" evidence="5">
    <location>
        <begin position="158"/>
        <end position="179"/>
    </location>
</feature>
<dbReference type="GO" id="GO:0009977">
    <property type="term" value="F:proton motive force dependent protein transmembrane transporter activity"/>
    <property type="evidence" value="ECO:0007669"/>
    <property type="project" value="TreeGrafter"/>
</dbReference>
<dbReference type="PRINTS" id="PR01840">
    <property type="entry name" value="TATCFAMILY"/>
</dbReference>
<dbReference type="InterPro" id="IPR002033">
    <property type="entry name" value="TatC"/>
</dbReference>
<dbReference type="GO" id="GO:0033281">
    <property type="term" value="C:TAT protein transport complex"/>
    <property type="evidence" value="ECO:0007669"/>
    <property type="project" value="UniProtKB-UniRule"/>
</dbReference>
<dbReference type="PATRIC" id="fig|263475.3.peg.222"/>
<dbReference type="GeneID" id="301138800"/>
<dbReference type="RefSeq" id="WP_053419162.1">
    <property type="nucleotide sequence ID" value="NZ_JBCMNK010000012.1"/>
</dbReference>
<feature type="transmembrane region" description="Helical" evidence="5">
    <location>
        <begin position="199"/>
        <end position="224"/>
    </location>
</feature>
<dbReference type="STRING" id="263475.AMD00_22115"/>
<keyword evidence="5" id="KW-0811">Translocation</keyword>
<keyword evidence="3 5" id="KW-1133">Transmembrane helix</keyword>
<evidence type="ECO:0000313" key="7">
    <source>
        <dbReference type="Proteomes" id="UP000036867"/>
    </source>
</evidence>
<evidence type="ECO:0000313" key="6">
    <source>
        <dbReference type="EMBL" id="KOO47360.1"/>
    </source>
</evidence>
<dbReference type="PANTHER" id="PTHR30371">
    <property type="entry name" value="SEC-INDEPENDENT PROTEIN TRANSLOCASE PROTEIN TATC"/>
    <property type="match status" value="1"/>
</dbReference>
<dbReference type="NCBIfam" id="TIGR00945">
    <property type="entry name" value="tatC"/>
    <property type="match status" value="1"/>
</dbReference>
<dbReference type="OrthoDB" id="9777044at2"/>
<feature type="transmembrane region" description="Helical" evidence="5">
    <location>
        <begin position="115"/>
        <end position="137"/>
    </location>
</feature>
<name>A0A0M0L8F5_9BACL</name>
<keyword evidence="7" id="KW-1185">Reference proteome</keyword>
<dbReference type="Proteomes" id="UP000036867">
    <property type="component" value="Unassembled WGS sequence"/>
</dbReference>
<dbReference type="AlphaFoldDB" id="A0A0M0L8F5"/>
<dbReference type="EMBL" id="LILB01000009">
    <property type="protein sequence ID" value="KOO47360.1"/>
    <property type="molecule type" value="Genomic_DNA"/>
</dbReference>
<comment type="subcellular location">
    <subcellularLocation>
        <location evidence="5">Cell membrane</location>
        <topology evidence="5">Multi-pass membrane protein</topology>
    </subcellularLocation>
    <subcellularLocation>
        <location evidence="1">Membrane</location>
        <topology evidence="1">Multi-pass membrane protein</topology>
    </subcellularLocation>
</comment>
<protein>
    <recommendedName>
        <fullName evidence="5">Sec-independent protein translocase protein TatC</fullName>
    </recommendedName>
</protein>
<keyword evidence="5" id="KW-0813">Transport</keyword>
<evidence type="ECO:0000256" key="1">
    <source>
        <dbReference type="ARBA" id="ARBA00004141"/>
    </source>
</evidence>
<keyword evidence="5" id="KW-0653">Protein transport</keyword>
<reference evidence="7" key="1">
    <citation type="submission" date="2015-08" db="EMBL/GenBank/DDBJ databases">
        <title>Fjat-10028 dsm 16317.</title>
        <authorList>
            <person name="Liu B."/>
            <person name="Wang J."/>
            <person name="Zhu Y."/>
            <person name="Liu G."/>
            <person name="Chen Q."/>
            <person name="Chen Z."/>
            <person name="Lan J."/>
            <person name="Che J."/>
            <person name="Ge C."/>
            <person name="Shi H."/>
            <person name="Pan Z."/>
            <person name="Liu X."/>
        </authorList>
    </citation>
    <scope>NUCLEOTIDE SEQUENCE [LARGE SCALE GENOMIC DNA]</scope>
    <source>
        <strain evidence="7">DSM 16317</strain>
    </source>
</reference>
<keyword evidence="2 5" id="KW-0812">Transmembrane</keyword>
<keyword evidence="4 5" id="KW-0472">Membrane</keyword>
<gene>
    <name evidence="5" type="primary">tatC</name>
    <name evidence="6" type="ORF">AMD00_22115</name>
</gene>
<feature type="transmembrane region" description="Helical" evidence="5">
    <location>
        <begin position="258"/>
        <end position="278"/>
    </location>
</feature>
<feature type="transmembrane region" description="Helical" evidence="5">
    <location>
        <begin position="236"/>
        <end position="252"/>
    </location>
</feature>
<comment type="function">
    <text evidence="5">Part of the twin-arginine translocation (Tat) system that transports large folded proteins containing a characteristic twin-arginine motif in their signal peptide across membranes.</text>
</comment>
<evidence type="ECO:0000256" key="4">
    <source>
        <dbReference type="ARBA" id="ARBA00023136"/>
    </source>
</evidence>
<accession>A0A0M0L8F5</accession>
<dbReference type="GO" id="GO:0065002">
    <property type="term" value="P:intracellular protein transmembrane transport"/>
    <property type="evidence" value="ECO:0007669"/>
    <property type="project" value="TreeGrafter"/>
</dbReference>
<comment type="subunit">
    <text evidence="5">Forms a complex with TatA.</text>
</comment>
<keyword evidence="5" id="KW-1003">Cell membrane</keyword>
<evidence type="ECO:0000256" key="3">
    <source>
        <dbReference type="ARBA" id="ARBA00022989"/>
    </source>
</evidence>
<feature type="transmembrane region" description="Helical" evidence="5">
    <location>
        <begin position="77"/>
        <end position="95"/>
    </location>
</feature>
<evidence type="ECO:0000256" key="2">
    <source>
        <dbReference type="ARBA" id="ARBA00022692"/>
    </source>
</evidence>